<dbReference type="OrthoDB" id="3631561at2"/>
<accession>A0A545T4W3</accession>
<evidence type="ECO:0000313" key="8">
    <source>
        <dbReference type="Proteomes" id="UP000317839"/>
    </source>
</evidence>
<keyword evidence="5 6" id="KW-0472">Membrane</keyword>
<proteinExistence type="inferred from homology"/>
<dbReference type="Pfam" id="PF04286">
    <property type="entry name" value="DUF445"/>
    <property type="match status" value="1"/>
</dbReference>
<evidence type="ECO:0000313" key="7">
    <source>
        <dbReference type="EMBL" id="TQV72253.1"/>
    </source>
</evidence>
<reference evidence="7 8" key="1">
    <citation type="submission" date="2019-06" db="EMBL/GenBank/DDBJ databases">
        <title>Draft genome of Aliikangiella marina GYP-15.</title>
        <authorList>
            <person name="Wang G."/>
        </authorList>
    </citation>
    <scope>NUCLEOTIDE SEQUENCE [LARGE SCALE GENOMIC DNA]</scope>
    <source>
        <strain evidence="7 8">GYP-15</strain>
    </source>
</reference>
<keyword evidence="4 6" id="KW-1133">Transmembrane helix</keyword>
<dbReference type="GO" id="GO:0012505">
    <property type="term" value="C:endomembrane system"/>
    <property type="evidence" value="ECO:0007669"/>
    <property type="project" value="UniProtKB-SubCell"/>
</dbReference>
<evidence type="ECO:0000256" key="5">
    <source>
        <dbReference type="ARBA" id="ARBA00023136"/>
    </source>
</evidence>
<dbReference type="EMBL" id="VIKR01000005">
    <property type="protein sequence ID" value="TQV72253.1"/>
    <property type="molecule type" value="Genomic_DNA"/>
</dbReference>
<keyword evidence="8" id="KW-1185">Reference proteome</keyword>
<dbReference type="InterPro" id="IPR007383">
    <property type="entry name" value="DUF445"/>
</dbReference>
<dbReference type="PANTHER" id="PTHR35791:SF1">
    <property type="entry name" value="UPF0754 MEMBRANE PROTEIN YHEB"/>
    <property type="match status" value="1"/>
</dbReference>
<organism evidence="7 8">
    <name type="scientific">Aliikangiella marina</name>
    <dbReference type="NCBI Taxonomy" id="1712262"/>
    <lineage>
        <taxon>Bacteria</taxon>
        <taxon>Pseudomonadati</taxon>
        <taxon>Pseudomonadota</taxon>
        <taxon>Gammaproteobacteria</taxon>
        <taxon>Oceanospirillales</taxon>
        <taxon>Pleioneaceae</taxon>
        <taxon>Aliikangiella</taxon>
    </lineage>
</organism>
<protein>
    <submittedName>
        <fullName evidence="7">DUF445 family protein</fullName>
    </submittedName>
</protein>
<comment type="subcellular location">
    <subcellularLocation>
        <location evidence="1">Endomembrane system</location>
    </subcellularLocation>
</comment>
<evidence type="ECO:0000256" key="1">
    <source>
        <dbReference type="ARBA" id="ARBA00004308"/>
    </source>
</evidence>
<keyword evidence="3 6" id="KW-0812">Transmembrane</keyword>
<evidence type="ECO:0000256" key="4">
    <source>
        <dbReference type="ARBA" id="ARBA00022989"/>
    </source>
</evidence>
<comment type="similarity">
    <text evidence="2">Belongs to the UPF0754 family.</text>
</comment>
<gene>
    <name evidence="7" type="ORF">FLL45_18720</name>
</gene>
<evidence type="ECO:0000256" key="6">
    <source>
        <dbReference type="SAM" id="Phobius"/>
    </source>
</evidence>
<evidence type="ECO:0000256" key="2">
    <source>
        <dbReference type="ARBA" id="ARBA00008053"/>
    </source>
</evidence>
<dbReference type="Proteomes" id="UP000317839">
    <property type="component" value="Unassembled WGS sequence"/>
</dbReference>
<dbReference type="AlphaFoldDB" id="A0A545T4W3"/>
<comment type="caution">
    <text evidence="7">The sequence shown here is derived from an EMBL/GenBank/DDBJ whole genome shotgun (WGS) entry which is preliminary data.</text>
</comment>
<name>A0A545T4W3_9GAMM</name>
<evidence type="ECO:0000256" key="3">
    <source>
        <dbReference type="ARBA" id="ARBA00022692"/>
    </source>
</evidence>
<dbReference type="RefSeq" id="WP_142943583.1">
    <property type="nucleotide sequence ID" value="NZ_VIKR01000005.1"/>
</dbReference>
<sequence>MALHWIRNFCLFGLPIFLLVAATLKFGFADFPFADSIYILALTANIGYFTNFIAIKMLFKPYYRTALGRQGLIPKNQPKLAKALSDTLSDHFLASEHWHEYLDNADLTGKLLSSSQAFVDDWLAQTENQQLLADALEEYIENNQQQLQSLFTELQHSLIHDLGETVDGESLIQKSFDWLETQFKEKPREMEFLIEPIVRTLAQNIPLIAQKLHDTIDTHIESQDTIRRGIAKAAKWSANINEDDIKHYLFRMVASFEFRKTLFEGLRSLVNQYRISQPDIQNSAISISDLLDDFIKYQLSEFNIAEYLQRKLKRTNIAEQIVQFLQSTTPDIFTWLNRHLEKPENRLTINQQVIQLIEHIDLREIVEEKAASFSPQKMESIFHNMIKDQLVFIELLGALLGGLSGLALIDMRYFASFAGALLAFYLIDLILTQRNPRVTDKTWS</sequence>
<dbReference type="PANTHER" id="PTHR35791">
    <property type="entry name" value="UPF0754 MEMBRANE PROTEIN YHEB"/>
    <property type="match status" value="1"/>
</dbReference>
<feature type="transmembrane region" description="Helical" evidence="6">
    <location>
        <begin position="413"/>
        <end position="431"/>
    </location>
</feature>
<feature type="transmembrane region" description="Helical" evidence="6">
    <location>
        <begin position="390"/>
        <end position="407"/>
    </location>
</feature>
<feature type="transmembrane region" description="Helical" evidence="6">
    <location>
        <begin position="37"/>
        <end position="59"/>
    </location>
</feature>